<dbReference type="PANTHER" id="PTHR31967:SF10">
    <property type="entry name" value="NUCLEOTIDE-DIPHOSPHO-SUGAR TRANSFERASE DOMAIN-CONTAINING PROTEIN"/>
    <property type="match status" value="1"/>
</dbReference>
<feature type="compositionally biased region" description="Low complexity" evidence="1">
    <location>
        <begin position="67"/>
        <end position="79"/>
    </location>
</feature>
<evidence type="ECO:0000256" key="1">
    <source>
        <dbReference type="SAM" id="MobiDB-lite"/>
    </source>
</evidence>
<protein>
    <submittedName>
        <fullName evidence="4">Nucleotid_trans domain-containing protein</fullName>
    </submittedName>
</protein>
<keyword evidence="2" id="KW-1133">Transmembrane helix</keyword>
<sequence>MTKQPTSVDGTNVRRRTAPSSAIEHAADAGGDKNANTAEVPTTSTPCLHDMAPRHKLDTKMNGTGGTLTPSAATRSSTTETKEEEGTEIQRFALASKRQLRLIMPSTYAKRLLPPRLYRMLIYISYAFWFIIGVLIVRKTRAAVAALRYVKAHADTVSLASIEQSVQFQQLLLQIEGDRRPPALLMLNQHALNMTFNFLCNTQMFPGVHERFIFVTLDDRARDVLSQHWPNVRLFHWPTPSLYRPFSFAEGAYQTVNKL</sequence>
<feature type="transmembrane region" description="Helical" evidence="2">
    <location>
        <begin position="120"/>
        <end position="137"/>
    </location>
</feature>
<feature type="region of interest" description="Disordered" evidence="1">
    <location>
        <begin position="1"/>
        <end position="84"/>
    </location>
</feature>
<keyword evidence="2" id="KW-0812">Transmembrane</keyword>
<feature type="compositionally biased region" description="Polar residues" evidence="1">
    <location>
        <begin position="34"/>
        <end position="46"/>
    </location>
</feature>
<accession>A0A183BZU5</accession>
<name>A0A183BZU5_GLOPA</name>
<dbReference type="AlphaFoldDB" id="A0A183BZU5"/>
<evidence type="ECO:0000313" key="4">
    <source>
        <dbReference type="WBParaSite" id="GPLIN_000613700"/>
    </source>
</evidence>
<organism evidence="3 4">
    <name type="scientific">Globodera pallida</name>
    <name type="common">Potato cyst nematode worm</name>
    <name type="synonym">Heterodera pallida</name>
    <dbReference type="NCBI Taxonomy" id="36090"/>
    <lineage>
        <taxon>Eukaryota</taxon>
        <taxon>Metazoa</taxon>
        <taxon>Ecdysozoa</taxon>
        <taxon>Nematoda</taxon>
        <taxon>Chromadorea</taxon>
        <taxon>Rhabditida</taxon>
        <taxon>Tylenchina</taxon>
        <taxon>Tylenchomorpha</taxon>
        <taxon>Tylenchoidea</taxon>
        <taxon>Heteroderidae</taxon>
        <taxon>Heteroderinae</taxon>
        <taxon>Globodera</taxon>
    </lineage>
</organism>
<keyword evidence="3" id="KW-1185">Reference proteome</keyword>
<reference evidence="3" key="1">
    <citation type="submission" date="2013-12" db="EMBL/GenBank/DDBJ databases">
        <authorList>
            <person name="Aslett M."/>
        </authorList>
    </citation>
    <scope>NUCLEOTIDE SEQUENCE [LARGE SCALE GENOMIC DNA]</scope>
    <source>
        <strain evidence="3">Lindley</strain>
    </source>
</reference>
<evidence type="ECO:0000313" key="3">
    <source>
        <dbReference type="Proteomes" id="UP000050741"/>
    </source>
</evidence>
<reference evidence="4" key="3">
    <citation type="submission" date="2016-06" db="UniProtKB">
        <authorList>
            <consortium name="WormBaseParasite"/>
        </authorList>
    </citation>
    <scope>IDENTIFICATION</scope>
</reference>
<dbReference type="WBParaSite" id="GPLIN_000613700">
    <property type="protein sequence ID" value="GPLIN_000613700"/>
    <property type="gene ID" value="GPLIN_000613700"/>
</dbReference>
<evidence type="ECO:0000256" key="2">
    <source>
        <dbReference type="SAM" id="Phobius"/>
    </source>
</evidence>
<keyword evidence="2" id="KW-0472">Membrane</keyword>
<dbReference type="PANTHER" id="PTHR31967">
    <property type="entry name" value="GROUNDHOG (HEDGEHOG-LIKE FAMILY)-RELATED"/>
    <property type="match status" value="1"/>
</dbReference>
<proteinExistence type="predicted"/>
<reference evidence="3" key="2">
    <citation type="submission" date="2014-05" db="EMBL/GenBank/DDBJ databases">
        <title>The genome and life-stage specific transcriptomes of Globodera pallida elucidate key aspects of plant parasitism by a cyst nematode.</title>
        <authorList>
            <person name="Cotton J.A."/>
            <person name="Lilley C.J."/>
            <person name="Jones L.M."/>
            <person name="Kikuchi T."/>
            <person name="Reid A.J."/>
            <person name="Thorpe P."/>
            <person name="Tsai I.J."/>
            <person name="Beasley H."/>
            <person name="Blok V."/>
            <person name="Cock P.J.A."/>
            <person name="Van den Akker S.E."/>
            <person name="Holroyd N."/>
            <person name="Hunt M."/>
            <person name="Mantelin S."/>
            <person name="Naghra H."/>
            <person name="Pain A."/>
            <person name="Palomares-Rius J.E."/>
            <person name="Zarowiecki M."/>
            <person name="Berriman M."/>
            <person name="Jones J.T."/>
            <person name="Urwin P.E."/>
        </authorList>
    </citation>
    <scope>NUCLEOTIDE SEQUENCE [LARGE SCALE GENOMIC DNA]</scope>
    <source>
        <strain evidence="3">Lindley</strain>
    </source>
</reference>
<dbReference type="Proteomes" id="UP000050741">
    <property type="component" value="Unassembled WGS sequence"/>
</dbReference>
<feature type="compositionally biased region" description="Polar residues" evidence="1">
    <location>
        <begin position="1"/>
        <end position="10"/>
    </location>
</feature>